<dbReference type="Pfam" id="PF01545">
    <property type="entry name" value="Cation_efflux"/>
    <property type="match status" value="1"/>
</dbReference>
<dbReference type="Proteomes" id="UP000195557">
    <property type="component" value="Unassembled WGS sequence"/>
</dbReference>
<dbReference type="PANTHER" id="PTHR13414:SF9">
    <property type="entry name" value="PROTON-COUPLED ZINC ANTIPORTER SLC30A9, MITOCHONDRIAL"/>
    <property type="match status" value="1"/>
</dbReference>
<feature type="transmembrane region" description="Helical" evidence="7">
    <location>
        <begin position="336"/>
        <end position="354"/>
    </location>
</feature>
<dbReference type="InterPro" id="IPR027469">
    <property type="entry name" value="Cation_efflux_TMD_sf"/>
</dbReference>
<keyword evidence="2" id="KW-0813">Transport</keyword>
<feature type="transmembrane region" description="Helical" evidence="7">
    <location>
        <begin position="311"/>
        <end position="330"/>
    </location>
</feature>
<protein>
    <submittedName>
        <fullName evidence="9">Membrane protein</fullName>
    </submittedName>
</protein>
<dbReference type="SUPFAM" id="SSF161111">
    <property type="entry name" value="Cation efflux protein transmembrane domain-like"/>
    <property type="match status" value="1"/>
</dbReference>
<evidence type="ECO:0000256" key="2">
    <source>
        <dbReference type="ARBA" id="ARBA00022448"/>
    </source>
</evidence>
<dbReference type="GO" id="GO:0006829">
    <property type="term" value="P:zinc ion transport"/>
    <property type="evidence" value="ECO:0007669"/>
    <property type="project" value="InterPro"/>
</dbReference>
<name>A0A1Y5HZW7_OSTTA</name>
<accession>A0A1Y5HZW7</accession>
<dbReference type="InterPro" id="IPR058533">
    <property type="entry name" value="Cation_efflux_TM"/>
</dbReference>
<comment type="subcellular location">
    <subcellularLocation>
        <location evidence="1">Membrane</location>
        <topology evidence="1">Multi-pass membrane protein</topology>
    </subcellularLocation>
</comment>
<dbReference type="NCBIfam" id="TIGR01297">
    <property type="entry name" value="CDF"/>
    <property type="match status" value="1"/>
</dbReference>
<keyword evidence="5 7" id="KW-0472">Membrane</keyword>
<feature type="region of interest" description="Disordered" evidence="6">
    <location>
        <begin position="66"/>
        <end position="85"/>
    </location>
</feature>
<feature type="transmembrane region" description="Helical" evidence="7">
    <location>
        <begin position="254"/>
        <end position="272"/>
    </location>
</feature>
<dbReference type="GO" id="GO:0008324">
    <property type="term" value="F:monoatomic cation transmembrane transporter activity"/>
    <property type="evidence" value="ECO:0007669"/>
    <property type="project" value="InterPro"/>
</dbReference>
<evidence type="ECO:0000259" key="8">
    <source>
        <dbReference type="Pfam" id="PF01545"/>
    </source>
</evidence>
<dbReference type="InterPro" id="IPR002524">
    <property type="entry name" value="Cation_efflux"/>
</dbReference>
<sequence>MSRVIRRVTALAGVALSNAPRHGGTRALTSALVSARRLNDRDRSTAFDDKSSFSASFTTLSSPFAVSWTPRDEEESSKRDGGARATTYGMRGMRMSAHAEAAAGHERSGSTSDGVHASDTSTSTSEYDETVPRGAKAEALDSANDGRALKAVHTAIGCNAAILVCKMGAYGVSGSPSMLAESIHSVADIVNQVLLQVGITNSNKKPDAKFNYGYRRERFVYSLISAVGIFFLGAGFSVMHGVHGLMDPMPTENLWVAISVLSASAALEGYSLKVAYEALRDNAKAQDMTLTEFIKSGKDPTSLAVFAEDTAAVLGCGIATTALLACYATGNPMYDSMGSIAVGGLLGATALYLINSNRLLLLGRSLGEDKMDVITAHMRRDPVVEEVYFAKSEELGAGAYRFAVEVEFSGKKIVERYLAKHQRRMALHSKFSAANDPKALDAALVQYGEDIVQAVGDEVDRLEKEIVEIEPSIHYVDIETN</sequence>
<dbReference type="Gene3D" id="1.20.1510.10">
    <property type="entry name" value="Cation efflux protein transmembrane domain"/>
    <property type="match status" value="1"/>
</dbReference>
<feature type="region of interest" description="Disordered" evidence="6">
    <location>
        <begin position="97"/>
        <end position="133"/>
    </location>
</feature>
<proteinExistence type="predicted"/>
<evidence type="ECO:0000313" key="9">
    <source>
        <dbReference type="EMBL" id="OUS42828.1"/>
    </source>
</evidence>
<evidence type="ECO:0000256" key="1">
    <source>
        <dbReference type="ARBA" id="ARBA00004141"/>
    </source>
</evidence>
<feature type="transmembrane region" description="Helical" evidence="7">
    <location>
        <begin position="219"/>
        <end position="242"/>
    </location>
</feature>
<evidence type="ECO:0000256" key="4">
    <source>
        <dbReference type="ARBA" id="ARBA00022989"/>
    </source>
</evidence>
<organism evidence="9">
    <name type="scientific">Ostreococcus tauri</name>
    <name type="common">Marine green alga</name>
    <dbReference type="NCBI Taxonomy" id="70448"/>
    <lineage>
        <taxon>Eukaryota</taxon>
        <taxon>Viridiplantae</taxon>
        <taxon>Chlorophyta</taxon>
        <taxon>Mamiellophyceae</taxon>
        <taxon>Mamiellales</taxon>
        <taxon>Bathycoccaceae</taxon>
        <taxon>Ostreococcus</taxon>
    </lineage>
</organism>
<dbReference type="eggNOG" id="KOG2802">
    <property type="taxonomic scope" value="Eukaryota"/>
</dbReference>
<dbReference type="PANTHER" id="PTHR13414">
    <property type="entry name" value="HUEL-CATION TRANSPORTER"/>
    <property type="match status" value="1"/>
</dbReference>
<dbReference type="InterPro" id="IPR040177">
    <property type="entry name" value="SLC30A9"/>
</dbReference>
<feature type="domain" description="Cation efflux protein transmembrane" evidence="8">
    <location>
        <begin position="154"/>
        <end position="362"/>
    </location>
</feature>
<dbReference type="GO" id="GO:0006882">
    <property type="term" value="P:intracellular zinc ion homeostasis"/>
    <property type="evidence" value="ECO:0007669"/>
    <property type="project" value="TreeGrafter"/>
</dbReference>
<evidence type="ECO:0000256" key="5">
    <source>
        <dbReference type="ARBA" id="ARBA00023136"/>
    </source>
</evidence>
<dbReference type="EMBL" id="KZ155838">
    <property type="protein sequence ID" value="OUS42828.1"/>
    <property type="molecule type" value="Genomic_DNA"/>
</dbReference>
<dbReference type="AlphaFoldDB" id="A0A1Y5HZW7"/>
<keyword evidence="3 7" id="KW-0812">Transmembrane</keyword>
<gene>
    <name evidence="9" type="ORF">BE221DRAFT_187568</name>
</gene>
<reference evidence="9" key="1">
    <citation type="submission" date="2017-04" db="EMBL/GenBank/DDBJ databases">
        <title>Population genomics of picophytoplankton unveils novel chromosome hypervariability.</title>
        <authorList>
            <consortium name="DOE Joint Genome Institute"/>
            <person name="Blanc-Mathieu R."/>
            <person name="Krasovec M."/>
            <person name="Hebrard M."/>
            <person name="Yau S."/>
            <person name="Desgranges E."/>
            <person name="Martin J."/>
            <person name="Schackwitz W."/>
            <person name="Kuo A."/>
            <person name="Salin G."/>
            <person name="Donnadieu C."/>
            <person name="Desdevises Y."/>
            <person name="Sanchez-Ferandin S."/>
            <person name="Moreau H."/>
            <person name="Rivals E."/>
            <person name="Grigoriev I.V."/>
            <person name="Grimsley N."/>
            <person name="Eyre-Walker A."/>
            <person name="Piganeau G."/>
        </authorList>
    </citation>
    <scope>NUCLEOTIDE SEQUENCE [LARGE SCALE GENOMIC DNA]</scope>
    <source>
        <strain evidence="9">RCC 1115</strain>
    </source>
</reference>
<evidence type="ECO:0000256" key="7">
    <source>
        <dbReference type="SAM" id="Phobius"/>
    </source>
</evidence>
<dbReference type="GO" id="GO:0005783">
    <property type="term" value="C:endoplasmic reticulum"/>
    <property type="evidence" value="ECO:0007669"/>
    <property type="project" value="TreeGrafter"/>
</dbReference>
<evidence type="ECO:0000256" key="3">
    <source>
        <dbReference type="ARBA" id="ARBA00022692"/>
    </source>
</evidence>
<evidence type="ECO:0000256" key="6">
    <source>
        <dbReference type="SAM" id="MobiDB-lite"/>
    </source>
</evidence>
<keyword evidence="4 7" id="KW-1133">Transmembrane helix</keyword>
<dbReference type="GO" id="GO:0016020">
    <property type="term" value="C:membrane"/>
    <property type="evidence" value="ECO:0007669"/>
    <property type="project" value="UniProtKB-SubCell"/>
</dbReference>